<dbReference type="InterPro" id="IPR010319">
    <property type="entry name" value="Transglutaminase-like_Cys_pept"/>
</dbReference>
<evidence type="ECO:0000256" key="1">
    <source>
        <dbReference type="SAM" id="SignalP"/>
    </source>
</evidence>
<dbReference type="Proteomes" id="UP000189796">
    <property type="component" value="Chromosome I"/>
</dbReference>
<proteinExistence type="predicted"/>
<dbReference type="AlphaFoldDB" id="A0A1M5T0B6"/>
<keyword evidence="1" id="KW-0732">Signal</keyword>
<feature type="chain" id="PRO_5012974383" evidence="1">
    <location>
        <begin position="25"/>
        <end position="123"/>
    </location>
</feature>
<organism evidence="2 3">
    <name type="scientific">Bradyrhizobium erythrophlei</name>
    <dbReference type="NCBI Taxonomy" id="1437360"/>
    <lineage>
        <taxon>Bacteria</taxon>
        <taxon>Pseudomonadati</taxon>
        <taxon>Pseudomonadota</taxon>
        <taxon>Alphaproteobacteria</taxon>
        <taxon>Hyphomicrobiales</taxon>
        <taxon>Nitrobacteraceae</taxon>
        <taxon>Bradyrhizobium</taxon>
    </lineage>
</organism>
<accession>A0A1M5T0B6</accession>
<gene>
    <name evidence="2" type="ORF">SAMN05443248_4819</name>
</gene>
<feature type="signal peptide" evidence="1">
    <location>
        <begin position="1"/>
        <end position="24"/>
    </location>
</feature>
<dbReference type="Pfam" id="PF06035">
    <property type="entry name" value="Peptidase_C93"/>
    <property type="match status" value="1"/>
</dbReference>
<sequence>MRRLVKIAAAVSVLGTAFFGTAEAAFIGMPMNLGVQLERVRFETPTLAPMAHTRSSMEYPDDCKARKIVFRSGRVRLTPQRVQDLMAVNTPVNSSIEPERNDAGIAGERWLVAPPSEIAMITP</sequence>
<evidence type="ECO:0000313" key="3">
    <source>
        <dbReference type="Proteomes" id="UP000189796"/>
    </source>
</evidence>
<protein>
    <submittedName>
        <fullName evidence="2">Transglutaminase-like cysteine proteinase BTLCP</fullName>
    </submittedName>
</protein>
<dbReference type="EMBL" id="LT670817">
    <property type="protein sequence ID" value="SHH44060.1"/>
    <property type="molecule type" value="Genomic_DNA"/>
</dbReference>
<reference evidence="2 3" key="1">
    <citation type="submission" date="2016-11" db="EMBL/GenBank/DDBJ databases">
        <authorList>
            <person name="Jaros S."/>
            <person name="Januszkiewicz K."/>
            <person name="Wedrychowicz H."/>
        </authorList>
    </citation>
    <scope>NUCLEOTIDE SEQUENCE [LARGE SCALE GENOMIC DNA]</scope>
    <source>
        <strain evidence="2 3">GAS138</strain>
    </source>
</reference>
<name>A0A1M5T0B6_9BRAD</name>
<evidence type="ECO:0000313" key="2">
    <source>
        <dbReference type="EMBL" id="SHH44060.1"/>
    </source>
</evidence>